<evidence type="ECO:0000313" key="12">
    <source>
        <dbReference type="EMBL" id="MBD8027355.1"/>
    </source>
</evidence>
<evidence type="ECO:0000256" key="1">
    <source>
        <dbReference type="ARBA" id="ARBA00001933"/>
    </source>
</evidence>
<dbReference type="InterPro" id="IPR050103">
    <property type="entry name" value="Class-III_PLP-dep_AT"/>
</dbReference>
<dbReference type="InterPro" id="IPR034757">
    <property type="entry name" value="Ornith_aminotrans_bact"/>
</dbReference>
<dbReference type="Pfam" id="PF00202">
    <property type="entry name" value="Aminotran_3"/>
    <property type="match status" value="1"/>
</dbReference>
<evidence type="ECO:0000256" key="2">
    <source>
        <dbReference type="ARBA" id="ARBA00004998"/>
    </source>
</evidence>
<reference evidence="12 13" key="1">
    <citation type="submission" date="2020-08" db="EMBL/GenBank/DDBJ databases">
        <title>A Genomic Blueprint of the Chicken Gut Microbiome.</title>
        <authorList>
            <person name="Gilroy R."/>
            <person name="Ravi A."/>
            <person name="Getino M."/>
            <person name="Pursley I."/>
            <person name="Horton D.L."/>
            <person name="Alikhan N.-F."/>
            <person name="Baker D."/>
            <person name="Gharbi K."/>
            <person name="Hall N."/>
            <person name="Watson M."/>
            <person name="Adriaenssens E.M."/>
            <person name="Foster-Nyarko E."/>
            <person name="Jarju S."/>
            <person name="Secka A."/>
            <person name="Antonio M."/>
            <person name="Oren A."/>
            <person name="Chaudhuri R."/>
            <person name="La Ragione R.M."/>
            <person name="Hildebrand F."/>
            <person name="Pallen M.J."/>
        </authorList>
    </citation>
    <scope>NUCLEOTIDE SEQUENCE [LARGE SCALE GENOMIC DNA]</scope>
    <source>
        <strain evidence="12 13">Re31</strain>
    </source>
</reference>
<dbReference type="InterPro" id="IPR049704">
    <property type="entry name" value="Aminotrans_3_PPA_site"/>
</dbReference>
<dbReference type="InterPro" id="IPR005814">
    <property type="entry name" value="Aminotrans_3"/>
</dbReference>
<dbReference type="Proteomes" id="UP000640930">
    <property type="component" value="Unassembled WGS sequence"/>
</dbReference>
<comment type="similarity">
    <text evidence="11">Belongs to the class-III pyridoxal-phosphate-dependent aminotransferase family. OAT subfamily.</text>
</comment>
<gene>
    <name evidence="11" type="primary">rocD</name>
    <name evidence="12" type="ORF">H9636_11880</name>
</gene>
<evidence type="ECO:0000256" key="11">
    <source>
        <dbReference type="HAMAP-Rule" id="MF_01689"/>
    </source>
</evidence>
<comment type="catalytic activity">
    <reaction evidence="11">
        <text>a 2-oxocarboxylate + L-ornithine = L-glutamate 5-semialdehyde + an L-alpha-amino acid</text>
        <dbReference type="Rhea" id="RHEA:13877"/>
        <dbReference type="ChEBI" id="CHEBI:35179"/>
        <dbReference type="ChEBI" id="CHEBI:46911"/>
        <dbReference type="ChEBI" id="CHEBI:58066"/>
        <dbReference type="ChEBI" id="CHEBI:59869"/>
        <dbReference type="EC" id="2.6.1.13"/>
    </reaction>
</comment>
<evidence type="ECO:0000256" key="7">
    <source>
        <dbReference type="ARBA" id="ARBA00022650"/>
    </source>
</evidence>
<dbReference type="PIRSF" id="PIRSF000521">
    <property type="entry name" value="Transaminase_4ab_Lys_Orn"/>
    <property type="match status" value="1"/>
</dbReference>
<evidence type="ECO:0000256" key="6">
    <source>
        <dbReference type="ARBA" id="ARBA00022605"/>
    </source>
</evidence>
<dbReference type="InterPro" id="IPR015424">
    <property type="entry name" value="PyrdxlP-dep_Trfase"/>
</dbReference>
<dbReference type="RefSeq" id="WP_191707795.1">
    <property type="nucleotide sequence ID" value="NZ_JACSQA010000017.1"/>
</dbReference>
<accession>A0ABR8XDP0</accession>
<evidence type="ECO:0000256" key="8">
    <source>
        <dbReference type="ARBA" id="ARBA00022679"/>
    </source>
</evidence>
<evidence type="ECO:0000256" key="10">
    <source>
        <dbReference type="ARBA" id="ARBA00030587"/>
    </source>
</evidence>
<dbReference type="InterPro" id="IPR010164">
    <property type="entry name" value="Orn_aminotrans"/>
</dbReference>
<keyword evidence="8 11" id="KW-0808">Transferase</keyword>
<evidence type="ECO:0000256" key="5">
    <source>
        <dbReference type="ARBA" id="ARBA00022576"/>
    </source>
</evidence>
<dbReference type="InterPro" id="IPR015421">
    <property type="entry name" value="PyrdxlP-dep_Trfase_major"/>
</dbReference>
<evidence type="ECO:0000256" key="3">
    <source>
        <dbReference type="ARBA" id="ARBA00012924"/>
    </source>
</evidence>
<dbReference type="NCBIfam" id="NF003145">
    <property type="entry name" value="PRK04073.1"/>
    <property type="match status" value="1"/>
</dbReference>
<sequence length="397" mass="43414">MTSKSTSVIELTENLGAHNYHPLPIVVSEAEGVWVKDPEGNQYMDMLSAYSALNQGHRHPKIIKALIDQANRVTLTSRAFHNDQLGPWYEKLTKMTGKNMVLPMNTGAEAVESAIKVARRWAYDIKGVEANKAEIIGCNGNFHGRTMGAVSLSSDKEYQRGFGPMLEGFKLIPYGDADALKDAITPNTAAFIVEPIQGEAGIVMPPKGFLKAAEQICKEHNVLFITDEIQTGLARTGKMFAHQWEEVTPDIIILGKALGGGVMPISAVVANSDILGVLNPGSHGSTFGGNPLACAVSLASLEVLEEEKLTEKSLELGNYFQEQLRSINHPTIKEVRGSGLFIGVELTEPARKYCEQLMGLGLLCKETHDYVIRFAPPLVITKEEIDWALEKIRVVFA</sequence>
<keyword evidence="4 11" id="KW-0963">Cytoplasm</keyword>
<proteinExistence type="inferred from homology"/>
<keyword evidence="5 11" id="KW-0032">Aminotransferase</keyword>
<dbReference type="EC" id="2.6.1.13" evidence="3 11"/>
<keyword evidence="6 11" id="KW-0028">Amino-acid biosynthesis</keyword>
<dbReference type="PROSITE" id="PS00600">
    <property type="entry name" value="AA_TRANSFER_CLASS_3"/>
    <property type="match status" value="1"/>
</dbReference>
<dbReference type="CDD" id="cd00610">
    <property type="entry name" value="OAT_like"/>
    <property type="match status" value="1"/>
</dbReference>
<comment type="subcellular location">
    <subcellularLocation>
        <location evidence="11">Cytoplasm</location>
    </subcellularLocation>
</comment>
<comment type="caution">
    <text evidence="12">The sequence shown here is derived from an EMBL/GenBank/DDBJ whole genome shotgun (WGS) entry which is preliminary data.</text>
</comment>
<comment type="function">
    <text evidence="11">Catalyzes the interconversion of ornithine to glutamate semialdehyde.</text>
</comment>
<evidence type="ECO:0000256" key="4">
    <source>
        <dbReference type="ARBA" id="ARBA00022490"/>
    </source>
</evidence>
<evidence type="ECO:0000256" key="9">
    <source>
        <dbReference type="ARBA" id="ARBA00022898"/>
    </source>
</evidence>
<comment type="cofactor">
    <cofactor evidence="1 11">
        <name>pyridoxal 5'-phosphate</name>
        <dbReference type="ChEBI" id="CHEBI:597326"/>
    </cofactor>
</comment>
<protein>
    <recommendedName>
        <fullName evidence="3 11">Ornithine aminotransferase</fullName>
        <shortName evidence="11">OAT</shortName>
        <ecNumber evidence="3 11">2.6.1.13</ecNumber>
    </recommendedName>
    <alternativeName>
        <fullName evidence="10 11">Ornithine--oxo-acid aminotransferase</fullName>
    </alternativeName>
</protein>
<dbReference type="Gene3D" id="3.90.1150.10">
    <property type="entry name" value="Aspartate Aminotransferase, domain 1"/>
    <property type="match status" value="1"/>
</dbReference>
<keyword evidence="9 11" id="KW-0663">Pyridoxal phosphate</keyword>
<keyword evidence="13" id="KW-1185">Reference proteome</keyword>
<organism evidence="12 13">
    <name type="scientific">Ureibacillus galli</name>
    <dbReference type="NCBI Taxonomy" id="2762222"/>
    <lineage>
        <taxon>Bacteria</taxon>
        <taxon>Bacillati</taxon>
        <taxon>Bacillota</taxon>
        <taxon>Bacilli</taxon>
        <taxon>Bacillales</taxon>
        <taxon>Caryophanaceae</taxon>
        <taxon>Ureibacillus</taxon>
    </lineage>
</organism>
<dbReference type="PANTHER" id="PTHR11986">
    <property type="entry name" value="AMINOTRANSFERASE CLASS III"/>
    <property type="match status" value="1"/>
</dbReference>
<dbReference type="EMBL" id="JACSQA010000017">
    <property type="protein sequence ID" value="MBD8027355.1"/>
    <property type="molecule type" value="Genomic_DNA"/>
</dbReference>
<keyword evidence="7 11" id="KW-0641">Proline biosynthesis</keyword>
<feature type="modified residue" description="N6-(pyridoxal phosphate)lysine" evidence="11">
    <location>
        <position position="256"/>
    </location>
</feature>
<dbReference type="Gene3D" id="3.40.640.10">
    <property type="entry name" value="Type I PLP-dependent aspartate aminotransferase-like (Major domain)"/>
    <property type="match status" value="1"/>
</dbReference>
<comment type="pathway">
    <text evidence="2 11">Amino-acid biosynthesis; L-proline biosynthesis; L-glutamate 5-semialdehyde from L-ornithine: step 1/1.</text>
</comment>
<dbReference type="SUPFAM" id="SSF53383">
    <property type="entry name" value="PLP-dependent transferases"/>
    <property type="match status" value="1"/>
</dbReference>
<name>A0ABR8XDP0_9BACL</name>
<dbReference type="HAMAP" id="MF_01689">
    <property type="entry name" value="Ornith_aminotrans_3"/>
    <property type="match status" value="1"/>
</dbReference>
<evidence type="ECO:0000313" key="13">
    <source>
        <dbReference type="Proteomes" id="UP000640930"/>
    </source>
</evidence>
<dbReference type="NCBIfam" id="TIGR01885">
    <property type="entry name" value="Orn_aminotrans"/>
    <property type="match status" value="1"/>
</dbReference>
<dbReference type="PANTHER" id="PTHR11986:SF18">
    <property type="entry name" value="ORNITHINE AMINOTRANSFERASE, MITOCHONDRIAL"/>
    <property type="match status" value="1"/>
</dbReference>
<dbReference type="InterPro" id="IPR015422">
    <property type="entry name" value="PyrdxlP-dep_Trfase_small"/>
</dbReference>